<name>A0ABN1JLY3_9BURK</name>
<reference evidence="1 2" key="1">
    <citation type="journal article" date="2019" name="Int. J. Syst. Evol. Microbiol.">
        <title>The Global Catalogue of Microorganisms (GCM) 10K type strain sequencing project: providing services to taxonomists for standard genome sequencing and annotation.</title>
        <authorList>
            <consortium name="The Broad Institute Genomics Platform"/>
            <consortium name="The Broad Institute Genome Sequencing Center for Infectious Disease"/>
            <person name="Wu L."/>
            <person name="Ma J."/>
        </authorList>
    </citation>
    <scope>NUCLEOTIDE SEQUENCE [LARGE SCALE GENOMIC DNA]</scope>
    <source>
        <strain evidence="1 2">JCM 15503</strain>
    </source>
</reference>
<dbReference type="Proteomes" id="UP001500279">
    <property type="component" value="Unassembled WGS sequence"/>
</dbReference>
<dbReference type="Gene3D" id="3.40.50.300">
    <property type="entry name" value="P-loop containing nucleotide triphosphate hydrolases"/>
    <property type="match status" value="2"/>
</dbReference>
<dbReference type="EMBL" id="BAAAEW010000004">
    <property type="protein sequence ID" value="GAA0741892.1"/>
    <property type="molecule type" value="Genomic_DNA"/>
</dbReference>
<keyword evidence="2" id="KW-1185">Reference proteome</keyword>
<dbReference type="RefSeq" id="WP_141290313.1">
    <property type="nucleotide sequence ID" value="NZ_BAAAEW010000004.1"/>
</dbReference>
<evidence type="ECO:0000313" key="2">
    <source>
        <dbReference type="Proteomes" id="UP001500279"/>
    </source>
</evidence>
<evidence type="ECO:0000313" key="1">
    <source>
        <dbReference type="EMBL" id="GAA0741892.1"/>
    </source>
</evidence>
<proteinExistence type="predicted"/>
<organism evidence="1 2">
    <name type="scientific">Ideonella azotifigens</name>
    <dbReference type="NCBI Taxonomy" id="513160"/>
    <lineage>
        <taxon>Bacteria</taxon>
        <taxon>Pseudomonadati</taxon>
        <taxon>Pseudomonadota</taxon>
        <taxon>Betaproteobacteria</taxon>
        <taxon>Burkholderiales</taxon>
        <taxon>Sphaerotilaceae</taxon>
        <taxon>Ideonella</taxon>
    </lineage>
</organism>
<dbReference type="InterPro" id="IPR027417">
    <property type="entry name" value="P-loop_NTPase"/>
</dbReference>
<gene>
    <name evidence="1" type="ORF">GCM10009107_04830</name>
</gene>
<protein>
    <recommendedName>
        <fullName evidence="3">Sulfotransferase family protein</fullName>
    </recommendedName>
</protein>
<accession>A0ABN1JLY3</accession>
<dbReference type="SUPFAM" id="SSF52540">
    <property type="entry name" value="P-loop containing nucleoside triphosphate hydrolases"/>
    <property type="match status" value="1"/>
</dbReference>
<evidence type="ECO:0008006" key="3">
    <source>
        <dbReference type="Google" id="ProtNLM"/>
    </source>
</evidence>
<comment type="caution">
    <text evidence="1">The sequence shown here is derived from an EMBL/GenBank/DDBJ whole genome shotgun (WGS) entry which is preliminary data.</text>
</comment>
<sequence>MSERKVAPWLFVHVPKTAGTSLTQAALQAFGEDGCEFDYGVGNPHTTARVAELSHQANDLFRLRERLQQDQVAMLAGHVPLPRYAPLFPATRIVSFLREPLAQLLSHHAHINREQTPRPFEEFMRRPQGAGLQARMLTNVPLEALGVIGITERYDDSLRVLNASLGLDLQPQQLNQNPQRESVTQPLYELPPGQAAQVDALLRDERQLYARANRLLDSRLAILDAGQPFANGAVSECSAQQVSGFAFWAEQTRPVALELQRNSQPVVNLLATQHLARLRLLNAPREGCVGFEHRFAKPLQPGDSVRVAVAETGQLLGEWRMPEV</sequence>